<dbReference type="Proteomes" id="UP000239736">
    <property type="component" value="Unassembled WGS sequence"/>
</dbReference>
<dbReference type="AlphaFoldDB" id="A0A2S5JD10"/>
<feature type="chain" id="PRO_5015423253" evidence="1">
    <location>
        <begin position="31"/>
        <end position="1169"/>
    </location>
</feature>
<dbReference type="SUPFAM" id="SSF56935">
    <property type="entry name" value="Porins"/>
    <property type="match status" value="1"/>
</dbReference>
<evidence type="ECO:0000313" key="3">
    <source>
        <dbReference type="Proteomes" id="UP000239736"/>
    </source>
</evidence>
<feature type="signal peptide" evidence="1">
    <location>
        <begin position="1"/>
        <end position="30"/>
    </location>
</feature>
<reference evidence="2 3" key="1">
    <citation type="submission" date="2018-01" db="EMBL/GenBank/DDBJ databases">
        <title>Genomic Encyclopedia of Archaeal and Bacterial Type Strains, Phase II (KMG-II): from individual species to whole genera.</title>
        <authorList>
            <person name="Goeker M."/>
        </authorList>
    </citation>
    <scope>NUCLEOTIDE SEQUENCE [LARGE SCALE GENOMIC DNA]</scope>
    <source>
        <strain evidence="2 3">DSM 12048</strain>
    </source>
</reference>
<dbReference type="OrthoDB" id="9773411at2"/>
<gene>
    <name evidence="2" type="ORF">LV82_02938</name>
</gene>
<sequence length="1169" mass="128740">MNRCSKSNSVLQALLLGTSALTFLAPDARAQSANCVMIDGAWPETCMPANAGQAVTMPAGENSEWDRSRPISPEGFVLSIDGNPVVGDRRVEDRIRKADLALRAADIQVRFDGLETRKRLDLEIWPRAKGQVDLQSRLNYPAFVDRAEFRIIDMGAAGGPATISVHPVSPNGSVSVQLPQGQDLAIVHRVYDKHGRYDETVPVPISALERRGLGIGVEEGSNALAISRIGVRGGSVTISGKGLDRSARIRALGETLVPDTEGRFVVQRILPPGDHAIDVAVDGTARPFSITREIEIPRAEWFYVGVADLTLGRKETGTGSNETYRRGRLSGYAKGHTAAGYTVTASVDTREEDLSDLFSSLDEKDPRSVLLRVDPGEFYPVYGDDSGYVEDAPTSGRFYLRVERDDDFLMWGNGKAGIAGSEYLRNDRTLYGLSGRWTSASTTSHGEPRVAIAGYAAQPESLARRDVFRGTGGSVYFLSRQDISRGSETVMVELRDRVTGRVVRRDYLAYGTDYLINYLQGVVTLSRPLSSSTGGQDIVSNPGGDYDVNLVVQYEYSPVAGDVDGYSAGGRIEIWPTDELRLGVTIQNETTATADQQARGVDLRYRLGERSFVEMEYAESDGPGLSSSYSLDGGLLIDTDPVNAGKGAARRIETLLDLRELGLNVDGTLTAYGENRDAGFSTLDYSAFSDERLWGFRLDVKQTPRLAWSIYSDQYANSDGQDRRESGAQLSLAATDSDTYSVGFKQYVEGNASARGKRTDVAFRFDRKVRPDLSWYAFGQVSAATKGLRKNNRVGLGGRYDLSRRWSVEGEISDGTLGFGGRILASYQENENRARWIGYEFDPDSFGTGDLWSTRDHGRFVVGARERITPSLAFTGEITNDLLGQKRTLTNSYGVEYAATERLTYLLGVEAARLSDESATSDFDRLALTLGARYQDARLDASGRVEYRLDEGEIAGTSRDGRTLAVNARLRYQIDESQRLLFSVEAIDTDTDESSLPDSTYGDVVVGYALRPIDNDRLNILAKYRFLYDKYGQELDGLDARGPRQVSHVISLDAEYDLNEYWTVGGKIGYRDSRTADVGSSTYVDNDAWLAVMNARFHLVHDWDMLLELRRLDLVQARTRETAALAAVYKHFGNSIKLGVGYNFGSFSDDLTDMTQDDKGLFVNLVAKF</sequence>
<evidence type="ECO:0000313" key="2">
    <source>
        <dbReference type="EMBL" id="PPB79384.1"/>
    </source>
</evidence>
<comment type="caution">
    <text evidence="2">The sequence shown here is derived from an EMBL/GenBank/DDBJ whole genome shotgun (WGS) entry which is preliminary data.</text>
</comment>
<dbReference type="EMBL" id="PRDS01000018">
    <property type="protein sequence ID" value="PPB79384.1"/>
    <property type="molecule type" value="Genomic_DNA"/>
</dbReference>
<name>A0A2S5JD10_9RHOB</name>
<proteinExistence type="predicted"/>
<evidence type="ECO:0000256" key="1">
    <source>
        <dbReference type="SAM" id="SignalP"/>
    </source>
</evidence>
<protein>
    <submittedName>
        <fullName evidence="2">Uncharacterized protein</fullName>
    </submittedName>
</protein>
<accession>A0A2S5JD10</accession>
<organism evidence="2 3">
    <name type="scientific">Albidovulum inexpectatum</name>
    <dbReference type="NCBI Taxonomy" id="196587"/>
    <lineage>
        <taxon>Bacteria</taxon>
        <taxon>Pseudomonadati</taxon>
        <taxon>Pseudomonadota</taxon>
        <taxon>Alphaproteobacteria</taxon>
        <taxon>Rhodobacterales</taxon>
        <taxon>Paracoccaceae</taxon>
        <taxon>Albidovulum</taxon>
    </lineage>
</organism>
<dbReference type="RefSeq" id="WP_104072926.1">
    <property type="nucleotide sequence ID" value="NZ_PRDS01000018.1"/>
</dbReference>
<keyword evidence="3" id="KW-1185">Reference proteome</keyword>
<keyword evidence="1" id="KW-0732">Signal</keyword>